<dbReference type="Pfam" id="PF14088">
    <property type="entry name" value="DUF4268"/>
    <property type="match status" value="1"/>
</dbReference>
<dbReference type="EMBL" id="BARS01055423">
    <property type="protein sequence ID" value="GAG45527.1"/>
    <property type="molecule type" value="Genomic_DNA"/>
</dbReference>
<name>X0YE57_9ZZZZ</name>
<reference evidence="2" key="1">
    <citation type="journal article" date="2014" name="Front. Microbiol.">
        <title>High frequency of phylogenetically diverse reductive dehalogenase-homologous genes in deep subseafloor sedimentary metagenomes.</title>
        <authorList>
            <person name="Kawai M."/>
            <person name="Futagami T."/>
            <person name="Toyoda A."/>
            <person name="Takaki Y."/>
            <person name="Nishi S."/>
            <person name="Hori S."/>
            <person name="Arai W."/>
            <person name="Tsubouchi T."/>
            <person name="Morono Y."/>
            <person name="Uchiyama I."/>
            <person name="Ito T."/>
            <person name="Fujiyama A."/>
            <person name="Inagaki F."/>
            <person name="Takami H."/>
        </authorList>
    </citation>
    <scope>NUCLEOTIDE SEQUENCE</scope>
    <source>
        <strain evidence="2">Expedition CK06-06</strain>
    </source>
</reference>
<dbReference type="AlphaFoldDB" id="X0YE57"/>
<comment type="caution">
    <text evidence="2">The sequence shown here is derived from an EMBL/GenBank/DDBJ whole genome shotgun (WGS) entry which is preliminary data.</text>
</comment>
<feature type="non-terminal residue" evidence="2">
    <location>
        <position position="1"/>
    </location>
</feature>
<accession>X0YE57</accession>
<organism evidence="2">
    <name type="scientific">marine sediment metagenome</name>
    <dbReference type="NCBI Taxonomy" id="412755"/>
    <lineage>
        <taxon>unclassified sequences</taxon>
        <taxon>metagenomes</taxon>
        <taxon>ecological metagenomes</taxon>
    </lineage>
</organism>
<proteinExistence type="predicted"/>
<dbReference type="InterPro" id="IPR025364">
    <property type="entry name" value="DUF4268"/>
</dbReference>
<evidence type="ECO:0000313" key="2">
    <source>
        <dbReference type="EMBL" id="GAG45527.1"/>
    </source>
</evidence>
<sequence length="95" mass="11233">DRGKGAEEENERIFDQLGYSQKEIEKDYGDSLNFERLKGRRACRIAERLDLGGYRDEERWPEIQEAMIDAMIRLEKALKPHIRRLKHKSMKPGES</sequence>
<protein>
    <recommendedName>
        <fullName evidence="1">DUF4268 domain-containing protein</fullName>
    </recommendedName>
</protein>
<evidence type="ECO:0000259" key="1">
    <source>
        <dbReference type="Pfam" id="PF14088"/>
    </source>
</evidence>
<gene>
    <name evidence="2" type="ORF">S01H1_81828</name>
</gene>
<feature type="domain" description="DUF4268" evidence="1">
    <location>
        <begin position="5"/>
        <end position="81"/>
    </location>
</feature>